<dbReference type="OrthoDB" id="660843at2"/>
<reference evidence="2" key="1">
    <citation type="submission" date="2016-10" db="EMBL/GenBank/DDBJ databases">
        <authorList>
            <person name="Varghese N."/>
            <person name="Submissions S."/>
        </authorList>
    </citation>
    <scope>NUCLEOTIDE SEQUENCE [LARGE SCALE GENOMIC DNA]</scope>
    <source>
        <strain evidence="2">DSM 23920</strain>
    </source>
</reference>
<dbReference type="EMBL" id="FNRL01000024">
    <property type="protein sequence ID" value="SEA96042.1"/>
    <property type="molecule type" value="Genomic_DNA"/>
</dbReference>
<sequence>MEIITKFNIGTGDMLPALMEEVTREKFSALVSTGTIEKYIDDKFDRKVLMADLNNIANQVLVVYVDNKPAGYAHITAKGQKPEVLGSKRGIRLAEFGILQQYNEDAVRLSLFEKCMLVTKSYDGVWINEYAESSLISFFESKGFVPQDESFGLEGLPLPAKCLVKLRV</sequence>
<dbReference type="RefSeq" id="WP_089764206.1">
    <property type="nucleotide sequence ID" value="NZ_BKAT01000043.1"/>
</dbReference>
<evidence type="ECO:0000313" key="2">
    <source>
        <dbReference type="Proteomes" id="UP000199656"/>
    </source>
</evidence>
<keyword evidence="2" id="KW-1185">Reference proteome</keyword>
<gene>
    <name evidence="1" type="ORF">SAMN05660909_04380</name>
</gene>
<dbReference type="SUPFAM" id="SSF55729">
    <property type="entry name" value="Acyl-CoA N-acyltransferases (Nat)"/>
    <property type="match status" value="1"/>
</dbReference>
<dbReference type="Proteomes" id="UP000199656">
    <property type="component" value="Unassembled WGS sequence"/>
</dbReference>
<accession>A0A1H4FHT2</accession>
<evidence type="ECO:0008006" key="3">
    <source>
        <dbReference type="Google" id="ProtNLM"/>
    </source>
</evidence>
<dbReference type="STRING" id="408074.SAMN05660909_04380"/>
<proteinExistence type="predicted"/>
<name>A0A1H4FHT2_9BACT</name>
<organism evidence="1 2">
    <name type="scientific">Chitinophaga terrae</name>
    <name type="common">ex Kim and Jung 2007</name>
    <dbReference type="NCBI Taxonomy" id="408074"/>
    <lineage>
        <taxon>Bacteria</taxon>
        <taxon>Pseudomonadati</taxon>
        <taxon>Bacteroidota</taxon>
        <taxon>Chitinophagia</taxon>
        <taxon>Chitinophagales</taxon>
        <taxon>Chitinophagaceae</taxon>
        <taxon>Chitinophaga</taxon>
    </lineage>
</organism>
<dbReference type="Gene3D" id="3.40.630.30">
    <property type="match status" value="1"/>
</dbReference>
<dbReference type="InterPro" id="IPR016181">
    <property type="entry name" value="Acyl_CoA_acyltransferase"/>
</dbReference>
<dbReference type="AlphaFoldDB" id="A0A1H4FHT2"/>
<protein>
    <recommendedName>
        <fullName evidence="3">N-acetyltransferase</fullName>
    </recommendedName>
</protein>
<evidence type="ECO:0000313" key="1">
    <source>
        <dbReference type="EMBL" id="SEA96042.1"/>
    </source>
</evidence>